<dbReference type="AlphaFoldDB" id="A0A212J994"/>
<reference evidence="9" key="1">
    <citation type="submission" date="2016-04" db="EMBL/GenBank/DDBJ databases">
        <authorList>
            <person name="Evans L.H."/>
            <person name="Alamgir A."/>
            <person name="Owens N."/>
            <person name="Weber N.D."/>
            <person name="Virtaneva K."/>
            <person name="Barbian K."/>
            <person name="Babar A."/>
            <person name="Rosenke K."/>
        </authorList>
    </citation>
    <scope>NUCLEOTIDE SEQUENCE</scope>
    <source>
        <strain evidence="9">86</strain>
    </source>
</reference>
<evidence type="ECO:0000256" key="2">
    <source>
        <dbReference type="ARBA" id="ARBA00022475"/>
    </source>
</evidence>
<dbReference type="GO" id="GO:0008360">
    <property type="term" value="P:regulation of cell shape"/>
    <property type="evidence" value="ECO:0007669"/>
    <property type="project" value="UniProtKB-KW"/>
</dbReference>
<dbReference type="Pfam" id="PF03023">
    <property type="entry name" value="MurJ"/>
    <property type="match status" value="1"/>
</dbReference>
<keyword evidence="2" id="KW-1003">Cell membrane</keyword>
<feature type="transmembrane region" description="Helical" evidence="8">
    <location>
        <begin position="171"/>
        <end position="188"/>
    </location>
</feature>
<feature type="transmembrane region" description="Helical" evidence="8">
    <location>
        <begin position="200"/>
        <end position="219"/>
    </location>
</feature>
<keyword evidence="6 8" id="KW-1133">Transmembrane helix</keyword>
<protein>
    <submittedName>
        <fullName evidence="9">Integral membrane protein MviN</fullName>
    </submittedName>
</protein>
<comment type="subcellular location">
    <subcellularLocation>
        <location evidence="1">Cell membrane</location>
        <topology evidence="1">Multi-pass membrane protein</topology>
    </subcellularLocation>
</comment>
<organism evidence="9">
    <name type="scientific">uncultured delta proteobacterium</name>
    <dbReference type="NCBI Taxonomy" id="34034"/>
    <lineage>
        <taxon>Bacteria</taxon>
        <taxon>Deltaproteobacteria</taxon>
        <taxon>environmental samples</taxon>
    </lineage>
</organism>
<evidence type="ECO:0000256" key="7">
    <source>
        <dbReference type="ARBA" id="ARBA00023136"/>
    </source>
</evidence>
<keyword evidence="3 8" id="KW-0812">Transmembrane</keyword>
<feature type="transmembrane region" description="Helical" evidence="8">
    <location>
        <begin position="231"/>
        <end position="249"/>
    </location>
</feature>
<evidence type="ECO:0000313" key="9">
    <source>
        <dbReference type="EMBL" id="SBV96012.1"/>
    </source>
</evidence>
<keyword evidence="4" id="KW-0133">Cell shape</keyword>
<dbReference type="InterPro" id="IPR051050">
    <property type="entry name" value="Lipid_II_flippase_MurJ/MviN"/>
</dbReference>
<feature type="transmembrane region" description="Helical" evidence="8">
    <location>
        <begin position="355"/>
        <end position="375"/>
    </location>
</feature>
<dbReference type="PANTHER" id="PTHR47019">
    <property type="entry name" value="LIPID II FLIPPASE MURJ"/>
    <property type="match status" value="1"/>
</dbReference>
<feature type="transmembrane region" description="Helical" evidence="8">
    <location>
        <begin position="387"/>
        <end position="407"/>
    </location>
</feature>
<dbReference type="PANTHER" id="PTHR47019:SF1">
    <property type="entry name" value="LIPID II FLIPPASE MURJ"/>
    <property type="match status" value="1"/>
</dbReference>
<feature type="transmembrane region" description="Helical" evidence="8">
    <location>
        <begin position="321"/>
        <end position="343"/>
    </location>
</feature>
<evidence type="ECO:0000256" key="6">
    <source>
        <dbReference type="ARBA" id="ARBA00022989"/>
    </source>
</evidence>
<feature type="transmembrane region" description="Helical" evidence="8">
    <location>
        <begin position="280"/>
        <end position="301"/>
    </location>
</feature>
<feature type="transmembrane region" description="Helical" evidence="8">
    <location>
        <begin position="481"/>
        <end position="502"/>
    </location>
</feature>
<dbReference type="InterPro" id="IPR004268">
    <property type="entry name" value="MurJ"/>
</dbReference>
<feature type="transmembrane region" description="Helical" evidence="8">
    <location>
        <begin position="57"/>
        <end position="77"/>
    </location>
</feature>
<evidence type="ECO:0000256" key="3">
    <source>
        <dbReference type="ARBA" id="ARBA00022692"/>
    </source>
</evidence>
<dbReference type="CDD" id="cd13123">
    <property type="entry name" value="MATE_MurJ_like"/>
    <property type="match status" value="1"/>
</dbReference>
<keyword evidence="5" id="KW-0573">Peptidoglycan synthesis</keyword>
<dbReference type="EMBL" id="FLUQ01000001">
    <property type="protein sequence ID" value="SBV96012.1"/>
    <property type="molecule type" value="Genomic_DNA"/>
</dbReference>
<feature type="transmembrane region" description="Helical" evidence="8">
    <location>
        <begin position="132"/>
        <end position="159"/>
    </location>
</feature>
<feature type="transmembrane region" description="Helical" evidence="8">
    <location>
        <begin position="89"/>
        <end position="112"/>
    </location>
</feature>
<feature type="transmembrane region" description="Helical" evidence="8">
    <location>
        <begin position="414"/>
        <end position="435"/>
    </location>
</feature>
<dbReference type="PRINTS" id="PR01806">
    <property type="entry name" value="VIRFACTRMVIN"/>
</dbReference>
<gene>
    <name evidence="9" type="ORF">KL86DPRO_10971</name>
</gene>
<evidence type="ECO:0000256" key="5">
    <source>
        <dbReference type="ARBA" id="ARBA00022984"/>
    </source>
</evidence>
<proteinExistence type="predicted"/>
<sequence>MSIFTRSQHMGAAALLLGISVFLSRFMGLIRDKVISYYYGAGTEADIYLASFVAPDFINYLLAGGYFSITLIPLLARKFKESDDAGWKFFSTVFWWICMASFVCIALAWVYAPAIAKITAPGFIQTPEHLERLIFFLRIVLPAQIFFLPGACLTALLYWRRQFTSPALMPLIYNGGIILGGLAMTYIAPERGMEGFCWGVIAGSFLGAFALPLLVARSGGLHIRFHLKDKGMLAFVLMALPLMLGQSIAVLDEQFIRVFGSLAGVGGVALLAYARRFMFVPIGVVAQAAGAASYPFLATLAAEGKESEFAATVNNVQEKALAVAVPLCVWMAAIAEPLIRLLFEQGRFTRADTETCALLLALMLPGVLFWVVHQLVSRSFYAHEDTLTPAVVGTVTTVLFLPVYYLLTKALGAPGVAVAGVLGIGAYTAAMVKVWHKRRGAAAFSGLVPYTLQAVCIAAFPGFAAWLAGVGTATLLPSAPLLGAAVALAAASAVFAAAYLPLAGRFAPHLVEPIREIRRAIQRKRQ</sequence>
<feature type="transmembrane region" description="Helical" evidence="8">
    <location>
        <begin position="255"/>
        <end position="273"/>
    </location>
</feature>
<evidence type="ECO:0000256" key="1">
    <source>
        <dbReference type="ARBA" id="ARBA00004651"/>
    </source>
</evidence>
<keyword evidence="7 8" id="KW-0472">Membrane</keyword>
<name>A0A212J994_9DELT</name>
<evidence type="ECO:0000256" key="4">
    <source>
        <dbReference type="ARBA" id="ARBA00022960"/>
    </source>
</evidence>
<feature type="transmembrane region" description="Helical" evidence="8">
    <location>
        <begin position="447"/>
        <end position="469"/>
    </location>
</feature>
<dbReference type="GO" id="GO:0009252">
    <property type="term" value="P:peptidoglycan biosynthetic process"/>
    <property type="evidence" value="ECO:0007669"/>
    <property type="project" value="UniProtKB-KW"/>
</dbReference>
<dbReference type="GO" id="GO:0034204">
    <property type="term" value="P:lipid translocation"/>
    <property type="evidence" value="ECO:0007669"/>
    <property type="project" value="TreeGrafter"/>
</dbReference>
<dbReference type="GO" id="GO:0005886">
    <property type="term" value="C:plasma membrane"/>
    <property type="evidence" value="ECO:0007669"/>
    <property type="project" value="UniProtKB-SubCell"/>
</dbReference>
<evidence type="ECO:0000256" key="8">
    <source>
        <dbReference type="SAM" id="Phobius"/>
    </source>
</evidence>
<accession>A0A212J994</accession>
<dbReference type="GO" id="GO:0015648">
    <property type="term" value="F:lipid-linked peptidoglycan transporter activity"/>
    <property type="evidence" value="ECO:0007669"/>
    <property type="project" value="TreeGrafter"/>
</dbReference>